<keyword evidence="1" id="KW-0238">DNA-binding</keyword>
<sequence>MSLSLFNNEVQAMVGRFAYQPCKKYAKSESDGSIPTEITNLIGNKYAFKVAIDDYNVKKLLPVFTVLRFSNNREIINSVLACATPIKTFCSHDNEATSNTVSAITSL</sequence>
<name>A0A699RCR9_TANCI</name>
<dbReference type="AlphaFoldDB" id="A0A699RCR9"/>
<evidence type="ECO:0000313" key="1">
    <source>
        <dbReference type="EMBL" id="GFC83188.1"/>
    </source>
</evidence>
<dbReference type="GO" id="GO:0003677">
    <property type="term" value="F:DNA binding"/>
    <property type="evidence" value="ECO:0007669"/>
    <property type="project" value="UniProtKB-KW"/>
</dbReference>
<proteinExistence type="predicted"/>
<gene>
    <name evidence="1" type="ORF">Tci_855158</name>
</gene>
<comment type="caution">
    <text evidence="1">The sequence shown here is derived from an EMBL/GenBank/DDBJ whole genome shotgun (WGS) entry which is preliminary data.</text>
</comment>
<dbReference type="Gene3D" id="2.40.50.140">
    <property type="entry name" value="Nucleic acid-binding proteins"/>
    <property type="match status" value="1"/>
</dbReference>
<feature type="non-terminal residue" evidence="1">
    <location>
        <position position="107"/>
    </location>
</feature>
<protein>
    <submittedName>
        <fullName evidence="1">Replication protein A 70 kDa DNA-binding subunit B</fullName>
    </submittedName>
</protein>
<reference evidence="1" key="1">
    <citation type="journal article" date="2019" name="Sci. Rep.">
        <title>Draft genome of Tanacetum cinerariifolium, the natural source of mosquito coil.</title>
        <authorList>
            <person name="Yamashiro T."/>
            <person name="Shiraishi A."/>
            <person name="Satake H."/>
            <person name="Nakayama K."/>
        </authorList>
    </citation>
    <scope>NUCLEOTIDE SEQUENCE</scope>
</reference>
<organism evidence="1">
    <name type="scientific">Tanacetum cinerariifolium</name>
    <name type="common">Dalmatian daisy</name>
    <name type="synonym">Chrysanthemum cinerariifolium</name>
    <dbReference type="NCBI Taxonomy" id="118510"/>
    <lineage>
        <taxon>Eukaryota</taxon>
        <taxon>Viridiplantae</taxon>
        <taxon>Streptophyta</taxon>
        <taxon>Embryophyta</taxon>
        <taxon>Tracheophyta</taxon>
        <taxon>Spermatophyta</taxon>
        <taxon>Magnoliopsida</taxon>
        <taxon>eudicotyledons</taxon>
        <taxon>Gunneridae</taxon>
        <taxon>Pentapetalae</taxon>
        <taxon>asterids</taxon>
        <taxon>campanulids</taxon>
        <taxon>Asterales</taxon>
        <taxon>Asteraceae</taxon>
        <taxon>Asteroideae</taxon>
        <taxon>Anthemideae</taxon>
        <taxon>Anthemidinae</taxon>
        <taxon>Tanacetum</taxon>
    </lineage>
</organism>
<accession>A0A699RCR9</accession>
<dbReference type="EMBL" id="BKCJ011088166">
    <property type="protein sequence ID" value="GFC83188.1"/>
    <property type="molecule type" value="Genomic_DNA"/>
</dbReference>
<dbReference type="InterPro" id="IPR012340">
    <property type="entry name" value="NA-bd_OB-fold"/>
</dbReference>